<evidence type="ECO:0000259" key="7">
    <source>
        <dbReference type="PROSITE" id="PS52015"/>
    </source>
</evidence>
<feature type="domain" description="TonB C-terminal" evidence="7">
    <location>
        <begin position="214"/>
        <end position="298"/>
    </location>
</feature>
<dbReference type="InterPro" id="IPR037682">
    <property type="entry name" value="TonB_C"/>
</dbReference>
<evidence type="ECO:0000256" key="2">
    <source>
        <dbReference type="ARBA" id="ARBA00022692"/>
    </source>
</evidence>
<sequence length="298" mass="30248" precursor="true">MSSRSRRVLVPSCLSVCLMLAGAGAWAQAAGASSPGANGAAASGAATADGKAQLSDVERAKRDADKVFQWIKFHAEKGETKKPEHQAKSDAKPEPKPQPQAQVAKAVAPAKKADSDDGRTVASASPADAQRGDAGGLTRTSLTSGAAGSGSASANGSGSGSGSGAAATVAQANPAYTGRIPETMAMAAPATTPTVGVPAAPAQQPEPEPAPLPEEESPLRLITKVDPEYPRALLAQQRNGSVMVKFVVQPDGTVNGVEALKSPDRKLSAAAVAAVKQWRFAPVTKPRPVSVEIGFQME</sequence>
<dbReference type="AlphaFoldDB" id="A0A0U3N0I8"/>
<dbReference type="GO" id="GO:0016020">
    <property type="term" value="C:membrane"/>
    <property type="evidence" value="ECO:0007669"/>
    <property type="project" value="UniProtKB-SubCell"/>
</dbReference>
<feature type="chain" id="PRO_5043478423" description="TonB C-terminal domain-containing protein" evidence="6">
    <location>
        <begin position="30"/>
        <end position="298"/>
    </location>
</feature>
<name>A0A0U3N0I8_9BURK</name>
<dbReference type="InterPro" id="IPR006260">
    <property type="entry name" value="TonB/TolA_C"/>
</dbReference>
<feature type="compositionally biased region" description="Low complexity" evidence="5">
    <location>
        <begin position="192"/>
        <end position="203"/>
    </location>
</feature>
<dbReference type="SUPFAM" id="SSF74653">
    <property type="entry name" value="TolA/TonB C-terminal domain"/>
    <property type="match status" value="1"/>
</dbReference>
<dbReference type="Pfam" id="PF03544">
    <property type="entry name" value="TonB_C"/>
    <property type="match status" value="1"/>
</dbReference>
<dbReference type="STRING" id="76731.RD2015_4361"/>
<keyword evidence="6" id="KW-0732">Signal</keyword>
<comment type="subcellular location">
    <subcellularLocation>
        <location evidence="1">Membrane</location>
        <topology evidence="1">Single-pass membrane protein</topology>
    </subcellularLocation>
</comment>
<feature type="compositionally biased region" description="Low complexity" evidence="5">
    <location>
        <begin position="144"/>
        <end position="156"/>
    </location>
</feature>
<organism evidence="8 9">
    <name type="scientific">Roseateles depolymerans</name>
    <dbReference type="NCBI Taxonomy" id="76731"/>
    <lineage>
        <taxon>Bacteria</taxon>
        <taxon>Pseudomonadati</taxon>
        <taxon>Pseudomonadota</taxon>
        <taxon>Betaproteobacteria</taxon>
        <taxon>Burkholderiales</taxon>
        <taxon>Sphaerotilaceae</taxon>
        <taxon>Roseateles</taxon>
    </lineage>
</organism>
<keyword evidence="9" id="KW-1185">Reference proteome</keyword>
<dbReference type="Proteomes" id="UP000060699">
    <property type="component" value="Chromosome"/>
</dbReference>
<evidence type="ECO:0000256" key="3">
    <source>
        <dbReference type="ARBA" id="ARBA00022989"/>
    </source>
</evidence>
<dbReference type="PROSITE" id="PS52015">
    <property type="entry name" value="TONB_CTD"/>
    <property type="match status" value="1"/>
</dbReference>
<evidence type="ECO:0000256" key="6">
    <source>
        <dbReference type="SAM" id="SignalP"/>
    </source>
</evidence>
<protein>
    <recommendedName>
        <fullName evidence="7">TonB C-terminal domain-containing protein</fullName>
    </recommendedName>
</protein>
<dbReference type="GO" id="GO:0055085">
    <property type="term" value="P:transmembrane transport"/>
    <property type="evidence" value="ECO:0007669"/>
    <property type="project" value="InterPro"/>
</dbReference>
<dbReference type="NCBIfam" id="TIGR01352">
    <property type="entry name" value="tonB_Cterm"/>
    <property type="match status" value="1"/>
</dbReference>
<dbReference type="EMBL" id="CP013729">
    <property type="protein sequence ID" value="ALV08803.1"/>
    <property type="molecule type" value="Genomic_DNA"/>
</dbReference>
<proteinExistence type="predicted"/>
<evidence type="ECO:0000313" key="9">
    <source>
        <dbReference type="Proteomes" id="UP000060699"/>
    </source>
</evidence>
<evidence type="ECO:0000256" key="5">
    <source>
        <dbReference type="SAM" id="MobiDB-lite"/>
    </source>
</evidence>
<dbReference type="KEGG" id="rdp:RD2015_4361"/>
<feature type="region of interest" description="Disordered" evidence="5">
    <location>
        <begin position="192"/>
        <end position="218"/>
    </location>
</feature>
<evidence type="ECO:0000313" key="8">
    <source>
        <dbReference type="EMBL" id="ALV08803.1"/>
    </source>
</evidence>
<reference evidence="8 9" key="1">
    <citation type="submission" date="2015-12" db="EMBL/GenBank/DDBJ databases">
        <title>Complete genome of Roseateles depolymerans KCTC 42856.</title>
        <authorList>
            <person name="Kim K.M."/>
        </authorList>
    </citation>
    <scope>NUCLEOTIDE SEQUENCE [LARGE SCALE GENOMIC DNA]</scope>
    <source>
        <strain evidence="8 9">KCTC 42856</strain>
    </source>
</reference>
<evidence type="ECO:0000256" key="4">
    <source>
        <dbReference type="ARBA" id="ARBA00023136"/>
    </source>
</evidence>
<gene>
    <name evidence="8" type="ORF">RD2015_4361</name>
</gene>
<dbReference type="Gene3D" id="3.30.2420.10">
    <property type="entry name" value="TonB"/>
    <property type="match status" value="1"/>
</dbReference>
<feature type="compositionally biased region" description="Low complexity" evidence="5">
    <location>
        <begin position="99"/>
        <end position="110"/>
    </location>
</feature>
<accession>A0A0U3N0I8</accession>
<keyword evidence="4" id="KW-0472">Membrane</keyword>
<evidence type="ECO:0000256" key="1">
    <source>
        <dbReference type="ARBA" id="ARBA00004167"/>
    </source>
</evidence>
<keyword evidence="3" id="KW-1133">Transmembrane helix</keyword>
<keyword evidence="2" id="KW-0812">Transmembrane</keyword>
<feature type="signal peptide" evidence="6">
    <location>
        <begin position="1"/>
        <end position="29"/>
    </location>
</feature>
<feature type="compositionally biased region" description="Basic and acidic residues" evidence="5">
    <location>
        <begin position="74"/>
        <end position="95"/>
    </location>
</feature>
<feature type="region of interest" description="Disordered" evidence="5">
    <location>
        <begin position="74"/>
        <end position="166"/>
    </location>
</feature>